<keyword evidence="3" id="KW-1185">Reference proteome</keyword>
<protein>
    <recommendedName>
        <fullName evidence="4">Transporter</fullName>
    </recommendedName>
</protein>
<evidence type="ECO:0000313" key="2">
    <source>
        <dbReference type="EMBL" id="NML66006.1"/>
    </source>
</evidence>
<reference evidence="2 3" key="1">
    <citation type="submission" date="2020-04" db="EMBL/GenBank/DDBJ databases">
        <title>Hymenobacter polaris sp. nov., isolated from Arctic soil.</title>
        <authorList>
            <person name="Dahal R.H."/>
        </authorList>
    </citation>
    <scope>NUCLEOTIDE SEQUENCE [LARGE SCALE GENOMIC DNA]</scope>
    <source>
        <strain evidence="2 3">RP-2-7</strain>
    </source>
</reference>
<dbReference type="Proteomes" id="UP000559626">
    <property type="component" value="Unassembled WGS sequence"/>
</dbReference>
<sequence>MKHVFIGLATLLCGFLGLSQAARAQGSYVDDALLYSRQNPAGTARTLGLGGASASLGGDYGSMTTNPAGLGLYTKSEFTFTPGVGIGNATTSMVANAASLNSGGGQQSANSFNIASIGLVFTNRRADNDASSAWRGGSFAIGFTRLADFNYGYRYRNYTDDNHSFYQFLREPGGYPQSSVLSSGYQNTLIDIDNQYTSGTYTNLDGLAYGSFVTGQLPYTKDANGNPTSYQVSINYPRSGQIQQDGVVQSKGALSQFDLGYGGNYRDRLYIGGGVGIVSVNRTLTSTFGESQNGTENFHYDDYLKTTGTGINARLGIIVRPADAIRIGVSAQTPTYISLTDSYQTTFTSNPSYVVGQGSNVLSTTPGTYDYSVTLPFRANGGLTFLFSKYGFITGDVEYVNTAATRFNPNSNDNTSSFSDVNQTISSGYQNTVNLKVGAEGRFDIFRVRLGYARYGNPYAGGTLDRGQNYFTGGLGFRTKSFFLDAAEVYLGSSKDQYAPYSLYSAASPIASINANRATTTVTAGFLF</sequence>
<comment type="caution">
    <text evidence="2">The sequence shown here is derived from an EMBL/GenBank/DDBJ whole genome shotgun (WGS) entry which is preliminary data.</text>
</comment>
<name>A0A7Y0AET7_9BACT</name>
<dbReference type="AlphaFoldDB" id="A0A7Y0AET7"/>
<evidence type="ECO:0008006" key="4">
    <source>
        <dbReference type="Google" id="ProtNLM"/>
    </source>
</evidence>
<feature type="signal peptide" evidence="1">
    <location>
        <begin position="1"/>
        <end position="24"/>
    </location>
</feature>
<gene>
    <name evidence="2" type="ORF">HHL22_12405</name>
</gene>
<dbReference type="SUPFAM" id="SSF56935">
    <property type="entry name" value="Porins"/>
    <property type="match status" value="1"/>
</dbReference>
<proteinExistence type="predicted"/>
<evidence type="ECO:0000313" key="3">
    <source>
        <dbReference type="Proteomes" id="UP000559626"/>
    </source>
</evidence>
<evidence type="ECO:0000256" key="1">
    <source>
        <dbReference type="SAM" id="SignalP"/>
    </source>
</evidence>
<dbReference type="Gene3D" id="2.40.160.60">
    <property type="entry name" value="Outer membrane protein transport protein (OMPP1/FadL/TodX)"/>
    <property type="match status" value="1"/>
</dbReference>
<organism evidence="2 3">
    <name type="scientific">Hymenobacter polaris</name>
    <dbReference type="NCBI Taxonomy" id="2682546"/>
    <lineage>
        <taxon>Bacteria</taxon>
        <taxon>Pseudomonadati</taxon>
        <taxon>Bacteroidota</taxon>
        <taxon>Cytophagia</taxon>
        <taxon>Cytophagales</taxon>
        <taxon>Hymenobacteraceae</taxon>
        <taxon>Hymenobacter</taxon>
    </lineage>
</organism>
<accession>A0A7Y0AET7</accession>
<keyword evidence="1" id="KW-0732">Signal</keyword>
<feature type="chain" id="PRO_5031149287" description="Transporter" evidence="1">
    <location>
        <begin position="25"/>
        <end position="528"/>
    </location>
</feature>
<dbReference type="RefSeq" id="WP_169531666.1">
    <property type="nucleotide sequence ID" value="NZ_JABBGH010000002.1"/>
</dbReference>
<dbReference type="EMBL" id="JABBGH010000002">
    <property type="protein sequence ID" value="NML66006.1"/>
    <property type="molecule type" value="Genomic_DNA"/>
</dbReference>